<evidence type="ECO:0000313" key="2">
    <source>
        <dbReference type="EMBL" id="MBE1586453.1"/>
    </source>
</evidence>
<comment type="caution">
    <text evidence="2">The sequence shown here is derived from an EMBL/GenBank/DDBJ whole genome shotgun (WGS) entry which is preliminary data.</text>
</comment>
<keyword evidence="3" id="KW-1185">Reference proteome</keyword>
<dbReference type="RefSeq" id="WP_192787018.1">
    <property type="nucleotide sequence ID" value="NZ_JADBEK010000001.1"/>
</dbReference>
<feature type="chain" id="PRO_5045518937" description="Ig-like domain-containing protein" evidence="1">
    <location>
        <begin position="28"/>
        <end position="128"/>
    </location>
</feature>
<sequence>MRTSYRLLPPAVLAIGLLLCPVAPASAATTTAGPARATATVMALTLDEGSCEPLARRFLCSVSYSGAIAPVAIRWFVDGGYVPAYDNRSFVGIGCQPTVRYDIRAVISDATGASVEYRTTPVCRSGNP</sequence>
<accession>A0ABR9M1S2</accession>
<dbReference type="Proteomes" id="UP000633509">
    <property type="component" value="Unassembled WGS sequence"/>
</dbReference>
<keyword evidence="1" id="KW-0732">Signal</keyword>
<organism evidence="2 3">
    <name type="scientific">Nonomuraea angiospora</name>
    <dbReference type="NCBI Taxonomy" id="46172"/>
    <lineage>
        <taxon>Bacteria</taxon>
        <taxon>Bacillati</taxon>
        <taxon>Actinomycetota</taxon>
        <taxon>Actinomycetes</taxon>
        <taxon>Streptosporangiales</taxon>
        <taxon>Streptosporangiaceae</taxon>
        <taxon>Nonomuraea</taxon>
    </lineage>
</organism>
<evidence type="ECO:0008006" key="4">
    <source>
        <dbReference type="Google" id="ProtNLM"/>
    </source>
</evidence>
<proteinExistence type="predicted"/>
<protein>
    <recommendedName>
        <fullName evidence="4">Ig-like domain-containing protein</fullName>
    </recommendedName>
</protein>
<reference evidence="2 3" key="1">
    <citation type="submission" date="2020-10" db="EMBL/GenBank/DDBJ databases">
        <title>Sequencing the genomes of 1000 actinobacteria strains.</title>
        <authorList>
            <person name="Klenk H.-P."/>
        </authorList>
    </citation>
    <scope>NUCLEOTIDE SEQUENCE [LARGE SCALE GENOMIC DNA]</scope>
    <source>
        <strain evidence="2 3">DSM 43173</strain>
    </source>
</reference>
<feature type="signal peptide" evidence="1">
    <location>
        <begin position="1"/>
        <end position="27"/>
    </location>
</feature>
<evidence type="ECO:0000256" key="1">
    <source>
        <dbReference type="SAM" id="SignalP"/>
    </source>
</evidence>
<gene>
    <name evidence="2" type="ORF">H4W80_004711</name>
</gene>
<name>A0ABR9M1S2_9ACTN</name>
<evidence type="ECO:0000313" key="3">
    <source>
        <dbReference type="Proteomes" id="UP000633509"/>
    </source>
</evidence>
<dbReference type="EMBL" id="JADBEK010000001">
    <property type="protein sequence ID" value="MBE1586453.1"/>
    <property type="molecule type" value="Genomic_DNA"/>
</dbReference>